<evidence type="ECO:0008006" key="5">
    <source>
        <dbReference type="Google" id="ProtNLM"/>
    </source>
</evidence>
<feature type="compositionally biased region" description="Basic and acidic residues" evidence="1">
    <location>
        <begin position="240"/>
        <end position="249"/>
    </location>
</feature>
<dbReference type="OrthoDB" id="262615at2"/>
<dbReference type="InterPro" id="IPR012334">
    <property type="entry name" value="Pectin_lyas_fold"/>
</dbReference>
<evidence type="ECO:0000313" key="3">
    <source>
        <dbReference type="EMBL" id="TWU35352.1"/>
    </source>
</evidence>
<organism evidence="3 4">
    <name type="scientific">Novipirellula aureliae</name>
    <dbReference type="NCBI Taxonomy" id="2527966"/>
    <lineage>
        <taxon>Bacteria</taxon>
        <taxon>Pseudomonadati</taxon>
        <taxon>Planctomycetota</taxon>
        <taxon>Planctomycetia</taxon>
        <taxon>Pirellulales</taxon>
        <taxon>Pirellulaceae</taxon>
        <taxon>Novipirellula</taxon>
    </lineage>
</organism>
<evidence type="ECO:0000256" key="1">
    <source>
        <dbReference type="SAM" id="MobiDB-lite"/>
    </source>
</evidence>
<comment type="caution">
    <text evidence="3">The sequence shown here is derived from an EMBL/GenBank/DDBJ whole genome shotgun (WGS) entry which is preliminary data.</text>
</comment>
<dbReference type="EMBL" id="SJPY01000010">
    <property type="protein sequence ID" value="TWU35352.1"/>
    <property type="molecule type" value="Genomic_DNA"/>
</dbReference>
<gene>
    <name evidence="3" type="ORF">Q31b_54480</name>
</gene>
<dbReference type="Gene3D" id="2.160.20.10">
    <property type="entry name" value="Single-stranded right-handed beta-helix, Pectin lyase-like"/>
    <property type="match status" value="1"/>
</dbReference>
<feature type="region of interest" description="Disordered" evidence="1">
    <location>
        <begin position="240"/>
        <end position="297"/>
    </location>
</feature>
<feature type="signal peptide" evidence="2">
    <location>
        <begin position="1"/>
        <end position="28"/>
    </location>
</feature>
<reference evidence="3 4" key="1">
    <citation type="submission" date="2019-02" db="EMBL/GenBank/DDBJ databases">
        <title>Deep-cultivation of Planctomycetes and their phenomic and genomic characterization uncovers novel biology.</title>
        <authorList>
            <person name="Wiegand S."/>
            <person name="Jogler M."/>
            <person name="Boedeker C."/>
            <person name="Pinto D."/>
            <person name="Vollmers J."/>
            <person name="Rivas-Marin E."/>
            <person name="Kohn T."/>
            <person name="Peeters S.H."/>
            <person name="Heuer A."/>
            <person name="Rast P."/>
            <person name="Oberbeckmann S."/>
            <person name="Bunk B."/>
            <person name="Jeske O."/>
            <person name="Meyerdierks A."/>
            <person name="Storesund J.E."/>
            <person name="Kallscheuer N."/>
            <person name="Luecker S."/>
            <person name="Lage O.M."/>
            <person name="Pohl T."/>
            <person name="Merkel B.J."/>
            <person name="Hornburger P."/>
            <person name="Mueller R.-W."/>
            <person name="Bruemmer F."/>
            <person name="Labrenz M."/>
            <person name="Spormann A.M."/>
            <person name="Op Den Camp H."/>
            <person name="Overmann J."/>
            <person name="Amann R."/>
            <person name="Jetten M.S.M."/>
            <person name="Mascher T."/>
            <person name="Medema M.H."/>
            <person name="Devos D.P."/>
            <person name="Kaster A.-K."/>
            <person name="Ovreas L."/>
            <person name="Rohde M."/>
            <person name="Galperin M.Y."/>
            <person name="Jogler C."/>
        </authorList>
    </citation>
    <scope>NUCLEOTIDE SEQUENCE [LARGE SCALE GENOMIC DNA]</scope>
    <source>
        <strain evidence="3 4">Q31b</strain>
    </source>
</reference>
<dbReference type="RefSeq" id="WP_146602522.1">
    <property type="nucleotide sequence ID" value="NZ_SJPY01000010.1"/>
</dbReference>
<keyword evidence="2" id="KW-0732">Signal</keyword>
<proteinExistence type="predicted"/>
<keyword evidence="4" id="KW-1185">Reference proteome</keyword>
<feature type="compositionally biased region" description="Basic and acidic residues" evidence="1">
    <location>
        <begin position="261"/>
        <end position="277"/>
    </location>
</feature>
<protein>
    <recommendedName>
        <fullName evidence="5">Right handed beta helix domain-containing protein</fullName>
    </recommendedName>
</protein>
<feature type="chain" id="PRO_5022784979" description="Right handed beta helix domain-containing protein" evidence="2">
    <location>
        <begin position="29"/>
        <end position="480"/>
    </location>
</feature>
<dbReference type="InterPro" id="IPR011050">
    <property type="entry name" value="Pectin_lyase_fold/virulence"/>
</dbReference>
<dbReference type="Proteomes" id="UP000315471">
    <property type="component" value="Unassembled WGS sequence"/>
</dbReference>
<dbReference type="SUPFAM" id="SSF51126">
    <property type="entry name" value="Pectin lyase-like"/>
    <property type="match status" value="1"/>
</dbReference>
<evidence type="ECO:0000313" key="4">
    <source>
        <dbReference type="Proteomes" id="UP000315471"/>
    </source>
</evidence>
<sequence length="480" mass="51577" precursor="true">MRSPLEPSRFLRLSIAWLAVACCQTLQAQTKIQVSTLSELRSAVQQNDQTIVMKPGHYMLTDLPEGSRVLACSGSSNTIDLTGVEVTVPVGTTPRSYITISGDDNVFRGGTFEDTYESGLQEVTDFSAYNQDRSKLAKGLRGSSVLAITGDNNTVVGTKLTVRGSFPYGYGSIYGIGANNTFGLDKRCGILVNGRRNTVDGCEVQQKAFGHGIYIQPPADETTVKNCLVEGVMRQSKDLYLETNPRDLPARSGYQLPGERQSGRSRERNRGGRRGGDEGNGSGPDPTTNTNVVEGKPIPKDIMLPLAEDGIRVYTGGGSVTVDNCTVKKMRGGIRLYLASRATVTNSTAIDCGNTNFNLPKGGKITGSTGNFAYAPLSDFRLSRSDQDIELTILPSPHIVGPHNLADVLGSNHKIVFHRTDGPLDTNLRPIVIQGDGSTIRNETEYPIILQSSASGNTVVSFGPVTDLGSNNNVSQIERP</sequence>
<name>A0A5C6DF95_9BACT</name>
<accession>A0A5C6DF95</accession>
<dbReference type="AlphaFoldDB" id="A0A5C6DF95"/>
<evidence type="ECO:0000256" key="2">
    <source>
        <dbReference type="SAM" id="SignalP"/>
    </source>
</evidence>